<evidence type="ECO:0000256" key="4">
    <source>
        <dbReference type="ARBA" id="ARBA00022884"/>
    </source>
</evidence>
<dbReference type="GO" id="GO:0000049">
    <property type="term" value="F:tRNA binding"/>
    <property type="evidence" value="ECO:0007669"/>
    <property type="project" value="UniProtKB-KW"/>
</dbReference>
<organism evidence="7 8">
    <name type="scientific">Sphenodon punctatus</name>
    <name type="common">Tuatara</name>
    <name type="synonym">Hatteria punctata</name>
    <dbReference type="NCBI Taxonomy" id="8508"/>
    <lineage>
        <taxon>Eukaryota</taxon>
        <taxon>Metazoa</taxon>
        <taxon>Chordata</taxon>
        <taxon>Craniata</taxon>
        <taxon>Vertebrata</taxon>
        <taxon>Euteleostomi</taxon>
        <taxon>Lepidosauria</taxon>
        <taxon>Sphenodontia</taxon>
        <taxon>Sphenodontidae</taxon>
        <taxon>Sphenodon</taxon>
    </lineage>
</organism>
<evidence type="ECO:0000256" key="5">
    <source>
        <dbReference type="ARBA" id="ARBA00038063"/>
    </source>
</evidence>
<feature type="region of interest" description="Disordered" evidence="6">
    <location>
        <begin position="209"/>
        <end position="228"/>
    </location>
</feature>
<keyword evidence="2" id="KW-0820">tRNA-binding</keyword>
<sequence length="228" mass="24917">MPQNPQLIRRLLSQAMNHRRAELRAGGKRVLVAGLGNYGLLGTRHSVGMDVLNHLARKLSVADQWKMDRQCCSDVAITKVENVELVLMKPRRFMNVNGLSVASAAETYNLGVEAVYLVHDDLDKPLGKVVLKHGGSARGHNGVRSCISALHSDSMMRLRVGIGRPVGEAMVDRFVLSRFSRTEQELLPLVLEQGAELLLDHILQRGTAKKGQAACGEPDSTPLAREGA</sequence>
<dbReference type="PROSITE" id="PS01196">
    <property type="entry name" value="PEPT_TRNA_HYDROL_2"/>
    <property type="match status" value="1"/>
</dbReference>
<reference evidence="7" key="1">
    <citation type="submission" date="2025-08" db="UniProtKB">
        <authorList>
            <consortium name="Ensembl"/>
        </authorList>
    </citation>
    <scope>IDENTIFICATION</scope>
</reference>
<dbReference type="PANTHER" id="PTHR17224:SF1">
    <property type="entry name" value="PEPTIDYL-TRNA HYDROLASE"/>
    <property type="match status" value="1"/>
</dbReference>
<gene>
    <name evidence="7" type="primary">PTRH1</name>
</gene>
<reference evidence="7" key="2">
    <citation type="submission" date="2025-09" db="UniProtKB">
        <authorList>
            <consortium name="Ensembl"/>
        </authorList>
    </citation>
    <scope>IDENTIFICATION</scope>
</reference>
<dbReference type="PANTHER" id="PTHR17224">
    <property type="entry name" value="PEPTIDYL-TRNA HYDROLASE"/>
    <property type="match status" value="1"/>
</dbReference>
<evidence type="ECO:0000256" key="2">
    <source>
        <dbReference type="ARBA" id="ARBA00022555"/>
    </source>
</evidence>
<evidence type="ECO:0000313" key="8">
    <source>
        <dbReference type="Proteomes" id="UP000694392"/>
    </source>
</evidence>
<dbReference type="CDD" id="cd00462">
    <property type="entry name" value="PTH"/>
    <property type="match status" value="1"/>
</dbReference>
<name>A0A8D0G473_SPHPU</name>
<dbReference type="Ensembl" id="ENSSPUT00000000019.1">
    <property type="protein sequence ID" value="ENSSPUP00000000018.1"/>
    <property type="gene ID" value="ENSSPUG00000000040.1"/>
</dbReference>
<dbReference type="SUPFAM" id="SSF53178">
    <property type="entry name" value="Peptidyl-tRNA hydrolase-like"/>
    <property type="match status" value="1"/>
</dbReference>
<keyword evidence="4" id="KW-0694">RNA-binding</keyword>
<protein>
    <recommendedName>
        <fullName evidence="1">peptidyl-tRNA hydrolase</fullName>
        <ecNumber evidence="1">3.1.1.29</ecNumber>
    </recommendedName>
</protein>
<keyword evidence="8" id="KW-1185">Reference proteome</keyword>
<dbReference type="Proteomes" id="UP000694392">
    <property type="component" value="Unplaced"/>
</dbReference>
<dbReference type="InterPro" id="IPR001328">
    <property type="entry name" value="Pept_tRNA_hydro"/>
</dbReference>
<dbReference type="NCBIfam" id="TIGR00447">
    <property type="entry name" value="pth"/>
    <property type="match status" value="1"/>
</dbReference>
<evidence type="ECO:0000313" key="7">
    <source>
        <dbReference type="Ensembl" id="ENSSPUP00000000018.1"/>
    </source>
</evidence>
<dbReference type="GO" id="GO:0004045">
    <property type="term" value="F:peptidyl-tRNA hydrolase activity"/>
    <property type="evidence" value="ECO:0007669"/>
    <property type="project" value="UniProtKB-EC"/>
</dbReference>
<evidence type="ECO:0000256" key="6">
    <source>
        <dbReference type="SAM" id="MobiDB-lite"/>
    </source>
</evidence>
<evidence type="ECO:0000256" key="1">
    <source>
        <dbReference type="ARBA" id="ARBA00013260"/>
    </source>
</evidence>
<dbReference type="GO" id="GO:0072344">
    <property type="term" value="P:rescue of stalled ribosome"/>
    <property type="evidence" value="ECO:0007669"/>
    <property type="project" value="Ensembl"/>
</dbReference>
<dbReference type="EC" id="3.1.1.29" evidence="1"/>
<keyword evidence="3" id="KW-0378">Hydrolase</keyword>
<dbReference type="Pfam" id="PF01195">
    <property type="entry name" value="Pept_tRNA_hydro"/>
    <property type="match status" value="1"/>
</dbReference>
<dbReference type="Gene3D" id="3.40.50.1470">
    <property type="entry name" value="Peptidyl-tRNA hydrolase"/>
    <property type="match status" value="1"/>
</dbReference>
<comment type="similarity">
    <text evidence="5">Belongs to the PTH family.</text>
</comment>
<accession>A0A8D0G473</accession>
<dbReference type="InterPro" id="IPR036416">
    <property type="entry name" value="Pept_tRNA_hydro_sf"/>
</dbReference>
<proteinExistence type="inferred from homology"/>
<dbReference type="OMA" id="PNTYMNL"/>
<dbReference type="InterPro" id="IPR018171">
    <property type="entry name" value="Pept_tRNA_hydro_CS"/>
</dbReference>
<dbReference type="GeneTree" id="ENSGT00390000004247"/>
<evidence type="ECO:0000256" key="3">
    <source>
        <dbReference type="ARBA" id="ARBA00022801"/>
    </source>
</evidence>
<dbReference type="AlphaFoldDB" id="A0A8D0G473"/>